<comment type="caution">
    <text evidence="6">The sequence shown here is derived from an EMBL/GenBank/DDBJ whole genome shotgun (WGS) entry which is preliminary data.</text>
</comment>
<dbReference type="NCBIfam" id="NF011898">
    <property type="entry name" value="PRK15371.1"/>
    <property type="match status" value="1"/>
</dbReference>
<comment type="catalytic activity">
    <reaction evidence="4">
        <text>L-threonyl-[protein] + acetyl-CoA = O-acetyl-L-threonyl-[protein] + CoA</text>
        <dbReference type="Rhea" id="RHEA:65340"/>
        <dbReference type="Rhea" id="RHEA-COMP:11060"/>
        <dbReference type="Rhea" id="RHEA-COMP:16780"/>
        <dbReference type="ChEBI" id="CHEBI:30013"/>
        <dbReference type="ChEBI" id="CHEBI:57287"/>
        <dbReference type="ChEBI" id="CHEBI:57288"/>
        <dbReference type="ChEBI" id="CHEBI:141025"/>
    </reaction>
    <physiologicalReaction direction="left-to-right" evidence="4">
        <dbReference type="Rhea" id="RHEA:65341"/>
    </physiologicalReaction>
</comment>
<protein>
    <submittedName>
        <fullName evidence="6">YopJ/AvrA family T3SS effector serine/threonine acetyltransferase</fullName>
    </submittedName>
</protein>
<dbReference type="EMBL" id="JAMCOF010000013">
    <property type="protein sequence ID" value="MCL6230269.1"/>
    <property type="molecule type" value="Genomic_DNA"/>
</dbReference>
<name>A0ABT0PA01_9HYPH</name>
<evidence type="ECO:0000313" key="7">
    <source>
        <dbReference type="Proteomes" id="UP001523003"/>
    </source>
</evidence>
<keyword evidence="7" id="KW-1185">Reference proteome</keyword>
<gene>
    <name evidence="6" type="ORF">M4Z11_06685</name>
</gene>
<evidence type="ECO:0000256" key="1">
    <source>
        <dbReference type="ARBA" id="ARBA00022679"/>
    </source>
</evidence>
<evidence type="ECO:0000313" key="6">
    <source>
        <dbReference type="EMBL" id="MCL6230269.1"/>
    </source>
</evidence>
<evidence type="ECO:0000256" key="3">
    <source>
        <dbReference type="ARBA" id="ARBA00023785"/>
    </source>
</evidence>
<evidence type="ECO:0000256" key="2">
    <source>
        <dbReference type="ARBA" id="ARBA00023315"/>
    </source>
</evidence>
<sequence length="305" mass="35648">MSKLRDLLNKIRRSKKNKNDIVFEKKEKAVLRKKYNFIFWNTEPLKSTIMRLENDVKHGSWYDMIYGGLDLSMMPALIEEANKKYPLMSLKFSATPEDVPILIKNAIDNKIQSSRLIVNLGDDEIHFAVIDHQTINNRMSLILFEPTAFKYMKPAVLAMRVKAILEESQLPNCHFSIAEMDIQRSASECGIFSLALAKKLYYEADKLERLHKDNINSVLCKSDTFFVSYEQLDRYLPVTFYKHTQSVTRLNEYIKSNPKAKQEIINKKGEVIFERFDRNSTVIDNKSVSCSPHKKRIYEYKSLIR</sequence>
<dbReference type="RefSeq" id="WP_249677807.1">
    <property type="nucleotide sequence ID" value="NZ_JAMCOF010000013.1"/>
</dbReference>
<keyword evidence="1" id="KW-0808">Transferase</keyword>
<comment type="similarity">
    <text evidence="3">Belongs to the acetyltransferase YopJ family.</text>
</comment>
<dbReference type="Proteomes" id="UP001523003">
    <property type="component" value="Unassembled WGS sequence"/>
</dbReference>
<reference evidence="6 7" key="1">
    <citation type="submission" date="2022-05" db="EMBL/GenBank/DDBJ databases">
        <title>Description of the Bartonella bilalgolemii sp. nov. Isolated from Apodemus uralensis (Pallas 1811).</title>
        <authorList>
            <person name="Zgheib R."/>
            <person name="Celebi B."/>
        </authorList>
    </citation>
    <scope>NUCLEOTIDE SEQUENCE [LARGE SCALE GENOMIC DNA]</scope>
    <source>
        <strain evidence="6 7">G70</strain>
    </source>
</reference>
<proteinExistence type="inferred from homology"/>
<dbReference type="InterPro" id="IPR005083">
    <property type="entry name" value="YopJ-like"/>
</dbReference>
<evidence type="ECO:0000256" key="5">
    <source>
        <dbReference type="ARBA" id="ARBA00048662"/>
    </source>
</evidence>
<evidence type="ECO:0000256" key="4">
    <source>
        <dbReference type="ARBA" id="ARBA00048364"/>
    </source>
</evidence>
<accession>A0ABT0PA01</accession>
<comment type="catalytic activity">
    <reaction evidence="5">
        <text>L-seryl-[protein] + acetyl-CoA = O-acetyl-L-seryl-[protein] + CoA</text>
        <dbReference type="Rhea" id="RHEA:59392"/>
        <dbReference type="Rhea" id="RHEA-COMP:9863"/>
        <dbReference type="Rhea" id="RHEA-COMP:15352"/>
        <dbReference type="ChEBI" id="CHEBI:29999"/>
        <dbReference type="ChEBI" id="CHEBI:57287"/>
        <dbReference type="ChEBI" id="CHEBI:57288"/>
        <dbReference type="ChEBI" id="CHEBI:141128"/>
    </reaction>
    <physiologicalReaction direction="left-to-right" evidence="5">
        <dbReference type="Rhea" id="RHEA:59393"/>
    </physiologicalReaction>
</comment>
<dbReference type="Pfam" id="PF03421">
    <property type="entry name" value="Acetyltransf_14"/>
    <property type="match status" value="1"/>
</dbReference>
<keyword evidence="2" id="KW-0012">Acyltransferase</keyword>
<organism evidence="6 7">
    <name type="scientific">Bartonella bilalgolemii</name>
    <dbReference type="NCBI Taxonomy" id="2942911"/>
    <lineage>
        <taxon>Bacteria</taxon>
        <taxon>Pseudomonadati</taxon>
        <taxon>Pseudomonadota</taxon>
        <taxon>Alphaproteobacteria</taxon>
        <taxon>Hyphomicrobiales</taxon>
        <taxon>Bartonellaceae</taxon>
        <taxon>Bartonella</taxon>
    </lineage>
</organism>